<proteinExistence type="predicted"/>
<dbReference type="GeneID" id="43585045"/>
<protein>
    <recommendedName>
        <fullName evidence="1">F-box domain-containing protein</fullName>
    </recommendedName>
</protein>
<dbReference type="InterPro" id="IPR001810">
    <property type="entry name" value="F-box_dom"/>
</dbReference>
<dbReference type="RefSeq" id="XP_031856836.1">
    <property type="nucleotide sequence ID" value="XM_032000945.1"/>
</dbReference>
<feature type="domain" description="F-box" evidence="1">
    <location>
        <begin position="24"/>
        <end position="69"/>
    </location>
</feature>
<evidence type="ECO:0000259" key="1">
    <source>
        <dbReference type="PROSITE" id="PS50181"/>
    </source>
</evidence>
<keyword evidence="3" id="KW-1185">Reference proteome</keyword>
<accession>A0A5E8C930</accession>
<evidence type="ECO:0000313" key="2">
    <source>
        <dbReference type="EMBL" id="VVT58488.1"/>
    </source>
</evidence>
<dbReference type="Proteomes" id="UP000398389">
    <property type="component" value="Unassembled WGS sequence"/>
</dbReference>
<evidence type="ECO:0000313" key="3">
    <source>
        <dbReference type="Proteomes" id="UP000398389"/>
    </source>
</evidence>
<gene>
    <name evidence="2" type="ORF">SAPINGB_P006234</name>
</gene>
<sequence>MTEQTTTESIIDGVSRINIYSQDPFHILNIPVEVLNELSYYLPAKDIRALTQTCIKLKDIYDRLRWLNCVVNQDEGDNMMTKKYINIDSSGETQPFDRYDTYDYSFPNFDEVPARVFGNPRKYSWFPSEKIKTIVLSGKGHQHNLIFTKFYDTPFHFRLFPRVKSFDVFSRFGLKDSDILLDYNLFKMLREAVAFRGNDDSEPFWKLKLNGFSEFDSTFLLDFADFRISLRELSLNTDTIIDPAVIKDLDLPNLKKLFTKDLEFELYNEILQRLHHWPKLEHLTFFLMFQKTIDGTYSVTLAVHEILKLPTSLKTCDMILGTPKYPDDEFIPITRVMRIEAVTSIRDKCNLNHDTFCEDFEIIKYLELPRARKATQTLEVQPEYTNPFLAKDLGKTLTHLDLNVVTPPVNILSYFNNLVNLRVLILTIYSYPGFYNFSDELTSTMNTISQTIADGGKWSELELKKMFTSLLEKDQKNIFRDQEGEVLDISFDKALDVLMQLIIDPIGVANTGQQFDKQLNVMIFLEALLATMQTSLPSLEYFFLKIDEFPLPSPQFQKLLLVPPTNIKQVLISYDDYYDLPVLPELEYRVKIETDYYHFVIHDLAKKRVLPLMSQGTISPMSCFEDGFDGWF</sequence>
<organism evidence="2 3">
    <name type="scientific">Magnusiomyces paraingens</name>
    <dbReference type="NCBI Taxonomy" id="2606893"/>
    <lineage>
        <taxon>Eukaryota</taxon>
        <taxon>Fungi</taxon>
        <taxon>Dikarya</taxon>
        <taxon>Ascomycota</taxon>
        <taxon>Saccharomycotina</taxon>
        <taxon>Dipodascomycetes</taxon>
        <taxon>Dipodascales</taxon>
        <taxon>Dipodascaceae</taxon>
        <taxon>Magnusiomyces</taxon>
    </lineage>
</organism>
<reference evidence="2 3" key="1">
    <citation type="submission" date="2019-09" db="EMBL/GenBank/DDBJ databases">
        <authorList>
            <person name="Brejova B."/>
        </authorList>
    </citation>
    <scope>NUCLEOTIDE SEQUENCE [LARGE SCALE GENOMIC DNA]</scope>
</reference>
<name>A0A5E8C930_9ASCO</name>
<dbReference type="PROSITE" id="PS50181">
    <property type="entry name" value="FBOX"/>
    <property type="match status" value="1"/>
</dbReference>
<dbReference type="EMBL" id="CABVLU010000005">
    <property type="protein sequence ID" value="VVT58488.1"/>
    <property type="molecule type" value="Genomic_DNA"/>
</dbReference>
<dbReference type="AlphaFoldDB" id="A0A5E8C930"/>